<dbReference type="Gene3D" id="3.40.50.10490">
    <property type="entry name" value="Glucose-6-phosphate isomerase like protein, domain 1"/>
    <property type="match status" value="1"/>
</dbReference>
<feature type="domain" description="SIS" evidence="5">
    <location>
        <begin position="127"/>
        <end position="264"/>
    </location>
</feature>
<dbReference type="Pfam" id="PF01418">
    <property type="entry name" value="HTH_6"/>
    <property type="match status" value="1"/>
</dbReference>
<evidence type="ECO:0000256" key="1">
    <source>
        <dbReference type="ARBA" id="ARBA00023015"/>
    </source>
</evidence>
<dbReference type="Pfam" id="PF01380">
    <property type="entry name" value="SIS"/>
    <property type="match status" value="1"/>
</dbReference>
<dbReference type="KEGG" id="eac:EAL2_808p06780"/>
<dbReference type="InterPro" id="IPR046348">
    <property type="entry name" value="SIS_dom_sf"/>
</dbReference>
<protein>
    <recommendedName>
        <fullName evidence="8">Transcriptional regulator, RpiR family</fullName>
    </recommendedName>
</protein>
<dbReference type="InterPro" id="IPR035472">
    <property type="entry name" value="RpiR-like_SIS"/>
</dbReference>
<keyword evidence="6" id="KW-0614">Plasmid</keyword>
<keyword evidence="2" id="KW-0238">DNA-binding</keyword>
<sequence>MTKNHVLNRIKENYHGFTNSQKKIGSYIHANYRKVIYMTALELAKELDVSDATIIRFARSMGFSNFSQMRDAIRSEINIYDAPHERLSRSFEFEGNVDSLLLQAAKNDFSCHEHFYNNIDYALIDAAAEEIGAADTIHIVGIGTDMVVALFLEWYLTQMGFRTVCYTDGGFGFANKFSAVKSDDLVIMCCTPRHLKDEKRALKAARSKNARIVTLTTPRAVDIMALSDISLTVETRSNEFLNSYVTYMGLCNLILIRVLEKDKDRIVKKLEANSSIMNEFDLFD</sequence>
<dbReference type="PATRIC" id="fig|1286171.3.peg.2861"/>
<evidence type="ECO:0008006" key="8">
    <source>
        <dbReference type="Google" id="ProtNLM"/>
    </source>
</evidence>
<feature type="domain" description="HTH rpiR-type" evidence="4">
    <location>
        <begin position="4"/>
        <end position="80"/>
    </location>
</feature>
<dbReference type="Proteomes" id="UP000019591">
    <property type="component" value="Plasmid EAL2_808p"/>
</dbReference>
<gene>
    <name evidence="6" type="ORF">EAL2_808p06780</name>
</gene>
<evidence type="ECO:0000313" key="7">
    <source>
        <dbReference type="Proteomes" id="UP000019591"/>
    </source>
</evidence>
<dbReference type="GO" id="GO:1901135">
    <property type="term" value="P:carbohydrate derivative metabolic process"/>
    <property type="evidence" value="ECO:0007669"/>
    <property type="project" value="InterPro"/>
</dbReference>
<evidence type="ECO:0000256" key="3">
    <source>
        <dbReference type="ARBA" id="ARBA00023163"/>
    </source>
</evidence>
<organism evidence="6 7">
    <name type="scientific">Peptoclostridium acidaminophilum DSM 3953</name>
    <dbReference type="NCBI Taxonomy" id="1286171"/>
    <lineage>
        <taxon>Bacteria</taxon>
        <taxon>Bacillati</taxon>
        <taxon>Bacillota</taxon>
        <taxon>Clostridia</taxon>
        <taxon>Peptostreptococcales</taxon>
        <taxon>Peptoclostridiaceae</taxon>
        <taxon>Peptoclostridium</taxon>
    </lineage>
</organism>
<dbReference type="GO" id="GO:0003700">
    <property type="term" value="F:DNA-binding transcription factor activity"/>
    <property type="evidence" value="ECO:0007669"/>
    <property type="project" value="InterPro"/>
</dbReference>
<name>W8UBT9_PEPAC</name>
<evidence type="ECO:0000313" key="6">
    <source>
        <dbReference type="EMBL" id="AHM58181.1"/>
    </source>
</evidence>
<dbReference type="PROSITE" id="PS51071">
    <property type="entry name" value="HTH_RPIR"/>
    <property type="match status" value="1"/>
</dbReference>
<dbReference type="HOGENOM" id="CLU_055769_1_1_9"/>
<proteinExistence type="predicted"/>
<dbReference type="InterPro" id="IPR009057">
    <property type="entry name" value="Homeodomain-like_sf"/>
</dbReference>
<dbReference type="SUPFAM" id="SSF46689">
    <property type="entry name" value="Homeodomain-like"/>
    <property type="match status" value="1"/>
</dbReference>
<geneLocation type="plasmid" evidence="6 7">
    <name>EAL2_808p</name>
</geneLocation>
<evidence type="ECO:0000259" key="4">
    <source>
        <dbReference type="PROSITE" id="PS51071"/>
    </source>
</evidence>
<evidence type="ECO:0000256" key="2">
    <source>
        <dbReference type="ARBA" id="ARBA00023125"/>
    </source>
</evidence>
<dbReference type="InterPro" id="IPR047640">
    <property type="entry name" value="RpiR-like"/>
</dbReference>
<dbReference type="InterPro" id="IPR001347">
    <property type="entry name" value="SIS_dom"/>
</dbReference>
<keyword evidence="1" id="KW-0805">Transcription regulation</keyword>
<dbReference type="RefSeq" id="WP_025437017.1">
    <property type="nucleotide sequence ID" value="NZ_CP007453.1"/>
</dbReference>
<dbReference type="eggNOG" id="COG1737">
    <property type="taxonomic scope" value="Bacteria"/>
</dbReference>
<dbReference type="GO" id="GO:0003677">
    <property type="term" value="F:DNA binding"/>
    <property type="evidence" value="ECO:0007669"/>
    <property type="project" value="UniProtKB-KW"/>
</dbReference>
<evidence type="ECO:0000259" key="5">
    <source>
        <dbReference type="PROSITE" id="PS51464"/>
    </source>
</evidence>
<dbReference type="PROSITE" id="PS51464">
    <property type="entry name" value="SIS"/>
    <property type="match status" value="1"/>
</dbReference>
<dbReference type="CDD" id="cd05013">
    <property type="entry name" value="SIS_RpiR"/>
    <property type="match status" value="1"/>
</dbReference>
<dbReference type="GO" id="GO:0097367">
    <property type="term" value="F:carbohydrate derivative binding"/>
    <property type="evidence" value="ECO:0007669"/>
    <property type="project" value="InterPro"/>
</dbReference>
<dbReference type="PANTHER" id="PTHR30514">
    <property type="entry name" value="GLUCOKINASE"/>
    <property type="match status" value="1"/>
</dbReference>
<accession>W8UBT9</accession>
<dbReference type="SUPFAM" id="SSF53697">
    <property type="entry name" value="SIS domain"/>
    <property type="match status" value="1"/>
</dbReference>
<dbReference type="AlphaFoldDB" id="W8UBT9"/>
<keyword evidence="7" id="KW-1185">Reference proteome</keyword>
<dbReference type="InterPro" id="IPR036388">
    <property type="entry name" value="WH-like_DNA-bd_sf"/>
</dbReference>
<dbReference type="OrthoDB" id="9762536at2"/>
<dbReference type="InterPro" id="IPR000281">
    <property type="entry name" value="HTH_RpiR"/>
</dbReference>
<dbReference type="EMBL" id="CP007453">
    <property type="protein sequence ID" value="AHM58181.1"/>
    <property type="molecule type" value="Genomic_DNA"/>
</dbReference>
<keyword evidence="3" id="KW-0804">Transcription</keyword>
<reference evidence="6 7" key="1">
    <citation type="journal article" date="2014" name="Genome Announc.">
        <title>Complete Genome Sequence of Amino Acid-Utilizing Eubacterium acidaminophilum al-2 (DSM 3953).</title>
        <authorList>
            <person name="Poehlein A."/>
            <person name="Andreesen J.R."/>
            <person name="Daniel R."/>
        </authorList>
    </citation>
    <scope>NUCLEOTIDE SEQUENCE [LARGE SCALE GENOMIC DNA]</scope>
    <source>
        <strain evidence="6 7">DSM 3953</strain>
        <plasmid evidence="7">Plasmid EAL2_808p</plasmid>
    </source>
</reference>
<dbReference type="Gene3D" id="1.10.10.10">
    <property type="entry name" value="Winged helix-like DNA-binding domain superfamily/Winged helix DNA-binding domain"/>
    <property type="match status" value="1"/>
</dbReference>